<protein>
    <submittedName>
        <fullName evidence="1">Uncharacterized protein</fullName>
    </submittedName>
</protein>
<evidence type="ECO:0000313" key="2">
    <source>
        <dbReference type="Proteomes" id="UP000425960"/>
    </source>
</evidence>
<evidence type="ECO:0000313" key="1">
    <source>
        <dbReference type="EMBL" id="BBO79855.1"/>
    </source>
</evidence>
<name>A0A5K7ZHX0_9BACT</name>
<dbReference type="AlphaFoldDB" id="A0A5K7ZHX0"/>
<dbReference type="Proteomes" id="UP000425960">
    <property type="component" value="Chromosome"/>
</dbReference>
<dbReference type="KEGG" id="dov:DSCO28_04210"/>
<reference evidence="1 2" key="1">
    <citation type="submission" date="2019-11" db="EMBL/GenBank/DDBJ databases">
        <title>Comparative genomics of hydrocarbon-degrading Desulfosarcina strains.</title>
        <authorList>
            <person name="Watanabe M."/>
            <person name="Kojima H."/>
            <person name="Fukui M."/>
        </authorList>
    </citation>
    <scope>NUCLEOTIDE SEQUENCE [LARGE SCALE GENOMIC DNA]</scope>
    <source>
        <strain evidence="1 2">28bB2T</strain>
    </source>
</reference>
<gene>
    <name evidence="1" type="ORF">DSCO28_04210</name>
</gene>
<dbReference type="EMBL" id="AP021876">
    <property type="protein sequence ID" value="BBO79855.1"/>
    <property type="molecule type" value="Genomic_DNA"/>
</dbReference>
<proteinExistence type="predicted"/>
<dbReference type="RefSeq" id="WP_155320960.1">
    <property type="nucleotide sequence ID" value="NZ_AP021876.1"/>
</dbReference>
<sequence length="79" mass="8422">MIIHVFSTWIDFTMPTTVFGKTVGFFTFIGFTVASLRFSTGLETTGDAACIATISMPTKAAPAHTKNGVAPTTGYLDQL</sequence>
<organism evidence="1 2">
    <name type="scientific">Desulfosarcina ovata subsp. sediminis</name>
    <dbReference type="NCBI Taxonomy" id="885957"/>
    <lineage>
        <taxon>Bacteria</taxon>
        <taxon>Pseudomonadati</taxon>
        <taxon>Thermodesulfobacteriota</taxon>
        <taxon>Desulfobacteria</taxon>
        <taxon>Desulfobacterales</taxon>
        <taxon>Desulfosarcinaceae</taxon>
        <taxon>Desulfosarcina</taxon>
    </lineage>
</organism>
<accession>A0A5K7ZHX0</accession>